<organism evidence="2 3">
    <name type="scientific">Allocatelliglobosispora scoriae</name>
    <dbReference type="NCBI Taxonomy" id="643052"/>
    <lineage>
        <taxon>Bacteria</taxon>
        <taxon>Bacillati</taxon>
        <taxon>Actinomycetota</taxon>
        <taxon>Actinomycetes</taxon>
        <taxon>Micromonosporales</taxon>
        <taxon>Micromonosporaceae</taxon>
        <taxon>Allocatelliglobosispora</taxon>
    </lineage>
</organism>
<sequence>MPQHEKVSRVIDLVQEHYVFPEIAAEVTGLLRTRLAEGSYTGLADDALAIAITRDLQSANGDKHLRLLHHTDPVPESRGDDESDLTEMRTWADLTAHGVARAERLPGNVGYLDIQPILFPTAVAADAIAAAMTLVAPADALIIDLRGCLGGEVSMTSYFCAFLLGAEPVELSGIFEAATGRVRQLWTPAHVPGRRFGATKPLWLLTSGTTFSGGEAVAYDLQQLGRAVIVGDRTRGGAHPREGFRVAEFLEATIPVARSVSPITGTNWEGTGVTPDVECPADQALEVAYRAALNHVVELGGENGRRQVLDEARAALS</sequence>
<evidence type="ECO:0000259" key="1">
    <source>
        <dbReference type="SMART" id="SM00245"/>
    </source>
</evidence>
<proteinExistence type="predicted"/>
<dbReference type="SUPFAM" id="SSF52096">
    <property type="entry name" value="ClpP/crotonase"/>
    <property type="match status" value="1"/>
</dbReference>
<dbReference type="Gene3D" id="3.90.226.10">
    <property type="entry name" value="2-enoyl-CoA Hydratase, Chain A, domain 1"/>
    <property type="match status" value="1"/>
</dbReference>
<dbReference type="GO" id="GO:0008236">
    <property type="term" value="F:serine-type peptidase activity"/>
    <property type="evidence" value="ECO:0007669"/>
    <property type="project" value="InterPro"/>
</dbReference>
<accession>A0A841BZY7</accession>
<dbReference type="InterPro" id="IPR005151">
    <property type="entry name" value="Tail-specific_protease"/>
</dbReference>
<dbReference type="EMBL" id="JACHMN010000003">
    <property type="protein sequence ID" value="MBB5872362.1"/>
    <property type="molecule type" value="Genomic_DNA"/>
</dbReference>
<dbReference type="PANTHER" id="PTHR11261:SF3">
    <property type="entry name" value="RETINOL-BINDING PROTEIN 3"/>
    <property type="match status" value="1"/>
</dbReference>
<dbReference type="RefSeq" id="WP_184841882.1">
    <property type="nucleotide sequence ID" value="NZ_JACHMN010000003.1"/>
</dbReference>
<dbReference type="Pfam" id="PF03572">
    <property type="entry name" value="Peptidase_S41"/>
    <property type="match status" value="1"/>
</dbReference>
<dbReference type="Gene3D" id="3.30.750.44">
    <property type="match status" value="1"/>
</dbReference>
<evidence type="ECO:0000313" key="3">
    <source>
        <dbReference type="Proteomes" id="UP000587527"/>
    </source>
</evidence>
<keyword evidence="3" id="KW-1185">Reference proteome</keyword>
<feature type="domain" description="Tail specific protease" evidence="1">
    <location>
        <begin position="84"/>
        <end position="280"/>
    </location>
</feature>
<dbReference type="PANTHER" id="PTHR11261">
    <property type="entry name" value="INTERPHOTORECEPTOR RETINOID-BINDING PROTEIN"/>
    <property type="match status" value="1"/>
</dbReference>
<reference evidence="2 3" key="1">
    <citation type="submission" date="2020-08" db="EMBL/GenBank/DDBJ databases">
        <title>Sequencing the genomes of 1000 actinobacteria strains.</title>
        <authorList>
            <person name="Klenk H.-P."/>
        </authorList>
    </citation>
    <scope>NUCLEOTIDE SEQUENCE [LARGE SCALE GENOMIC DNA]</scope>
    <source>
        <strain evidence="2 3">DSM 45362</strain>
    </source>
</reference>
<comment type="caution">
    <text evidence="2">The sequence shown here is derived from an EMBL/GenBank/DDBJ whole genome shotgun (WGS) entry which is preliminary data.</text>
</comment>
<dbReference type="Proteomes" id="UP000587527">
    <property type="component" value="Unassembled WGS sequence"/>
</dbReference>
<protein>
    <recommendedName>
        <fullName evidence="1">Tail specific protease domain-containing protein</fullName>
    </recommendedName>
</protein>
<gene>
    <name evidence="2" type="ORF">F4553_005796</name>
</gene>
<dbReference type="CDD" id="cd07563">
    <property type="entry name" value="Peptidase_S41_IRBP"/>
    <property type="match status" value="1"/>
</dbReference>
<evidence type="ECO:0000313" key="2">
    <source>
        <dbReference type="EMBL" id="MBB5872362.1"/>
    </source>
</evidence>
<name>A0A841BZY7_9ACTN</name>
<dbReference type="GO" id="GO:0006508">
    <property type="term" value="P:proteolysis"/>
    <property type="evidence" value="ECO:0007669"/>
    <property type="project" value="InterPro"/>
</dbReference>
<dbReference type="Pfam" id="PF11918">
    <property type="entry name" value="Peptidase_S41_N"/>
    <property type="match status" value="1"/>
</dbReference>
<dbReference type="SMART" id="SM00245">
    <property type="entry name" value="TSPc"/>
    <property type="match status" value="1"/>
</dbReference>
<dbReference type="InterPro" id="IPR029045">
    <property type="entry name" value="ClpP/crotonase-like_dom_sf"/>
</dbReference>
<dbReference type="AlphaFoldDB" id="A0A841BZY7"/>